<proteinExistence type="predicted"/>
<gene>
    <name evidence="1" type="ORF">Sradi_3039900</name>
</gene>
<organism evidence="1">
    <name type="scientific">Sesamum radiatum</name>
    <name type="common">Black benniseed</name>
    <dbReference type="NCBI Taxonomy" id="300843"/>
    <lineage>
        <taxon>Eukaryota</taxon>
        <taxon>Viridiplantae</taxon>
        <taxon>Streptophyta</taxon>
        <taxon>Embryophyta</taxon>
        <taxon>Tracheophyta</taxon>
        <taxon>Spermatophyta</taxon>
        <taxon>Magnoliopsida</taxon>
        <taxon>eudicotyledons</taxon>
        <taxon>Gunneridae</taxon>
        <taxon>Pentapetalae</taxon>
        <taxon>asterids</taxon>
        <taxon>lamiids</taxon>
        <taxon>Lamiales</taxon>
        <taxon>Pedaliaceae</taxon>
        <taxon>Sesamum</taxon>
    </lineage>
</organism>
<reference evidence="1" key="2">
    <citation type="journal article" date="2024" name="Plant">
        <title>Genomic evolution and insights into agronomic trait innovations of Sesamum species.</title>
        <authorList>
            <person name="Miao H."/>
            <person name="Wang L."/>
            <person name="Qu L."/>
            <person name="Liu H."/>
            <person name="Sun Y."/>
            <person name="Le M."/>
            <person name="Wang Q."/>
            <person name="Wei S."/>
            <person name="Zheng Y."/>
            <person name="Lin W."/>
            <person name="Duan Y."/>
            <person name="Cao H."/>
            <person name="Xiong S."/>
            <person name="Wang X."/>
            <person name="Wei L."/>
            <person name="Li C."/>
            <person name="Ma Q."/>
            <person name="Ju M."/>
            <person name="Zhao R."/>
            <person name="Li G."/>
            <person name="Mu C."/>
            <person name="Tian Q."/>
            <person name="Mei H."/>
            <person name="Zhang T."/>
            <person name="Gao T."/>
            <person name="Zhang H."/>
        </authorList>
    </citation>
    <scope>NUCLEOTIDE SEQUENCE</scope>
    <source>
        <strain evidence="1">G02</strain>
    </source>
</reference>
<dbReference type="EMBL" id="JACGWJ010000013">
    <property type="protein sequence ID" value="KAL0377344.1"/>
    <property type="molecule type" value="Genomic_DNA"/>
</dbReference>
<dbReference type="AlphaFoldDB" id="A0AAW2RBF3"/>
<name>A0AAW2RBF3_SESRA</name>
<protein>
    <submittedName>
        <fullName evidence="1">Uncharacterized protein</fullName>
    </submittedName>
</protein>
<evidence type="ECO:0000313" key="1">
    <source>
        <dbReference type="EMBL" id="KAL0377344.1"/>
    </source>
</evidence>
<reference evidence="1" key="1">
    <citation type="submission" date="2020-06" db="EMBL/GenBank/DDBJ databases">
        <authorList>
            <person name="Li T."/>
            <person name="Hu X."/>
            <person name="Zhang T."/>
            <person name="Song X."/>
            <person name="Zhang H."/>
            <person name="Dai N."/>
            <person name="Sheng W."/>
            <person name="Hou X."/>
            <person name="Wei L."/>
        </authorList>
    </citation>
    <scope>NUCLEOTIDE SEQUENCE</scope>
    <source>
        <strain evidence="1">G02</strain>
        <tissue evidence="1">Leaf</tissue>
    </source>
</reference>
<accession>A0AAW2RBF3</accession>
<comment type="caution">
    <text evidence="1">The sequence shown here is derived from an EMBL/GenBank/DDBJ whole genome shotgun (WGS) entry which is preliminary data.</text>
</comment>
<sequence length="111" mass="12338">MSRLLQPDGFGACPVRNKHCFIASGLHVAICSRCFHAASRFVLVSSSRASSSWNLSKHSSKSSGSTSEKIFRTLSVKLRTAWFQWFLAFFSNAGKTIGSITLRFCLIRFSI</sequence>